<dbReference type="GO" id="GO:0010181">
    <property type="term" value="F:FMN binding"/>
    <property type="evidence" value="ECO:0007669"/>
    <property type="project" value="InterPro"/>
</dbReference>
<feature type="domain" description="Flavodoxin-like" evidence="1">
    <location>
        <begin position="3"/>
        <end position="159"/>
    </location>
</feature>
<dbReference type="PANTHER" id="PTHR39201">
    <property type="entry name" value="EXPORTED PROTEIN-RELATED"/>
    <property type="match status" value="1"/>
</dbReference>
<dbReference type="PROSITE" id="PS00201">
    <property type="entry name" value="FLAVODOXIN"/>
    <property type="match status" value="1"/>
</dbReference>
<comment type="caution">
    <text evidence="2">The sequence shown here is derived from an EMBL/GenBank/DDBJ whole genome shotgun (WGS) entry which is preliminary data.</text>
</comment>
<dbReference type="InterPro" id="IPR029039">
    <property type="entry name" value="Flavoprotein-like_sf"/>
</dbReference>
<dbReference type="Gene3D" id="3.40.50.360">
    <property type="match status" value="1"/>
</dbReference>
<dbReference type="EMBL" id="AJWZ01011335">
    <property type="protein sequence ID" value="EKC45616.1"/>
    <property type="molecule type" value="Genomic_DNA"/>
</dbReference>
<dbReference type="SUPFAM" id="SSF52218">
    <property type="entry name" value="Flavoproteins"/>
    <property type="match status" value="1"/>
</dbReference>
<name>K1SDZ1_9ZZZZ</name>
<proteinExistence type="predicted"/>
<organism evidence="2">
    <name type="scientific">human gut metagenome</name>
    <dbReference type="NCBI Taxonomy" id="408170"/>
    <lineage>
        <taxon>unclassified sequences</taxon>
        <taxon>metagenomes</taxon>
        <taxon>organismal metagenomes</taxon>
    </lineage>
</organism>
<dbReference type="InterPro" id="IPR008254">
    <property type="entry name" value="Flavodoxin/NO_synth"/>
</dbReference>
<dbReference type="AlphaFoldDB" id="K1SDZ1"/>
<evidence type="ECO:0000313" key="2">
    <source>
        <dbReference type="EMBL" id="EKC45616.1"/>
    </source>
</evidence>
<dbReference type="PROSITE" id="PS50902">
    <property type="entry name" value="FLAVODOXIN_LIKE"/>
    <property type="match status" value="1"/>
</dbReference>
<reference evidence="2" key="1">
    <citation type="journal article" date="2013" name="Environ. Microbiol.">
        <title>Microbiota from the distal guts of lean and obese adolescents exhibit partial functional redundancy besides clear differences in community structure.</title>
        <authorList>
            <person name="Ferrer M."/>
            <person name="Ruiz A."/>
            <person name="Lanza F."/>
            <person name="Haange S.B."/>
            <person name="Oberbach A."/>
            <person name="Till H."/>
            <person name="Bargiela R."/>
            <person name="Campoy C."/>
            <person name="Segura M.T."/>
            <person name="Richter M."/>
            <person name="von Bergen M."/>
            <person name="Seifert J."/>
            <person name="Suarez A."/>
        </authorList>
    </citation>
    <scope>NUCLEOTIDE SEQUENCE</scope>
</reference>
<dbReference type="GO" id="GO:0009055">
    <property type="term" value="F:electron transfer activity"/>
    <property type="evidence" value="ECO:0007669"/>
    <property type="project" value="InterPro"/>
</dbReference>
<accession>K1SDZ1</accession>
<dbReference type="Pfam" id="PF12682">
    <property type="entry name" value="Flavodoxin_4"/>
    <property type="match status" value="1"/>
</dbReference>
<gene>
    <name evidence="2" type="ORF">OBE_16758</name>
</gene>
<evidence type="ECO:0000259" key="1">
    <source>
        <dbReference type="PROSITE" id="PS50902"/>
    </source>
</evidence>
<protein>
    <submittedName>
        <fullName evidence="2">Flavodoxin</fullName>
    </submittedName>
</protein>
<dbReference type="InterPro" id="IPR001226">
    <property type="entry name" value="Flavodoxin_CS"/>
</dbReference>
<dbReference type="PANTHER" id="PTHR39201:SF1">
    <property type="entry name" value="FLAVODOXIN-LIKE DOMAIN-CONTAINING PROTEIN"/>
    <property type="match status" value="1"/>
</dbReference>
<sequence length="160" mass="18610">MKKLVVYYSYTGNTKKIADMIKSKLDCDILELEPLTPFSKDYDEVVNEYQNNSIDNKEVPIKDINANLDDYDEIIIGTPVWWYTISPVVVTFLKENDLSNKTIYPFATNAGWLGKTFKDIEKLCPNSKIEKEMNIVFESYSDKLKTTEKELNDWINSIEK</sequence>